<feature type="chain" id="PRO_5045610369" evidence="7">
    <location>
        <begin position="19"/>
        <end position="288"/>
    </location>
</feature>
<proteinExistence type="predicted"/>
<evidence type="ECO:0000313" key="8">
    <source>
        <dbReference type="EMBL" id="MEQ2158304.1"/>
    </source>
</evidence>
<sequence length="288" mass="31747">IIWPSACMLSLIYCIAVSLQDMLRLEAESFKQQVAAVQQCQSALRLPEEVVASLPICRTAQSLQQEASHLQHTTIQQCNILQGSICLQTLVLNCFFCQEAVVQYDQYEQEVRNLQRLIEDAHRIIQDRPVATNNIQELQAQIHHHEELNQKIRGYQEQIASLHSKCKMLTVKAKHATMLLTVTEVEGLSDGMEELSDEELASVVGNTGFSASKQLPAHPSVIMMTAGRCHTLLSPVTEESGEEGTNSEVSSPPACRSPSPGANTAGIPLNQVLANPTPVILILPSFHY</sequence>
<feature type="non-terminal residue" evidence="8">
    <location>
        <position position="1"/>
    </location>
</feature>
<evidence type="ECO:0000256" key="6">
    <source>
        <dbReference type="SAM" id="MobiDB-lite"/>
    </source>
</evidence>
<dbReference type="PANTHER" id="PTHR14514">
    <property type="entry name" value="PKA ANCHORING PROTEIN"/>
    <property type="match status" value="1"/>
</dbReference>
<dbReference type="PANTHER" id="PTHR14514:SF3">
    <property type="entry name" value="NESPRIN-1"/>
    <property type="match status" value="1"/>
</dbReference>
<keyword evidence="5" id="KW-0175">Coiled coil</keyword>
<evidence type="ECO:0000256" key="7">
    <source>
        <dbReference type="SAM" id="SignalP"/>
    </source>
</evidence>
<gene>
    <name evidence="8" type="primary">SYNE1_1</name>
    <name evidence="8" type="ORF">GOODEAATRI_010795</name>
</gene>
<evidence type="ECO:0000256" key="5">
    <source>
        <dbReference type="SAM" id="Coils"/>
    </source>
</evidence>
<dbReference type="SUPFAM" id="SSF46966">
    <property type="entry name" value="Spectrin repeat"/>
    <property type="match status" value="1"/>
</dbReference>
<evidence type="ECO:0000256" key="4">
    <source>
        <dbReference type="ARBA" id="ARBA00023136"/>
    </source>
</evidence>
<feature type="signal peptide" evidence="7">
    <location>
        <begin position="1"/>
        <end position="18"/>
    </location>
</feature>
<feature type="coiled-coil region" evidence="5">
    <location>
        <begin position="97"/>
        <end position="165"/>
    </location>
</feature>
<evidence type="ECO:0000313" key="9">
    <source>
        <dbReference type="Proteomes" id="UP001476798"/>
    </source>
</evidence>
<dbReference type="Proteomes" id="UP001476798">
    <property type="component" value="Unassembled WGS sequence"/>
</dbReference>
<organism evidence="8 9">
    <name type="scientific">Goodea atripinnis</name>
    <dbReference type="NCBI Taxonomy" id="208336"/>
    <lineage>
        <taxon>Eukaryota</taxon>
        <taxon>Metazoa</taxon>
        <taxon>Chordata</taxon>
        <taxon>Craniata</taxon>
        <taxon>Vertebrata</taxon>
        <taxon>Euteleostomi</taxon>
        <taxon>Actinopterygii</taxon>
        <taxon>Neopterygii</taxon>
        <taxon>Teleostei</taxon>
        <taxon>Neoteleostei</taxon>
        <taxon>Acanthomorphata</taxon>
        <taxon>Ovalentaria</taxon>
        <taxon>Atherinomorphae</taxon>
        <taxon>Cyprinodontiformes</taxon>
        <taxon>Goodeidae</taxon>
        <taxon>Goodea</taxon>
    </lineage>
</organism>
<keyword evidence="4" id="KW-0472">Membrane</keyword>
<reference evidence="8 9" key="1">
    <citation type="submission" date="2021-06" db="EMBL/GenBank/DDBJ databases">
        <authorList>
            <person name="Palmer J.M."/>
        </authorList>
    </citation>
    <scope>NUCLEOTIDE SEQUENCE [LARGE SCALE GENOMIC DNA]</scope>
    <source>
        <strain evidence="8 9">GA_2019</strain>
        <tissue evidence="8">Muscle</tissue>
    </source>
</reference>
<evidence type="ECO:0000256" key="1">
    <source>
        <dbReference type="ARBA" id="ARBA00004308"/>
    </source>
</evidence>
<comment type="caution">
    <text evidence="8">The sequence shown here is derived from an EMBL/GenBank/DDBJ whole genome shotgun (WGS) entry which is preliminary data.</text>
</comment>
<dbReference type="EMBL" id="JAHRIO010000642">
    <property type="protein sequence ID" value="MEQ2158304.1"/>
    <property type="molecule type" value="Genomic_DNA"/>
</dbReference>
<dbReference type="InterPro" id="IPR002017">
    <property type="entry name" value="Spectrin_repeat"/>
</dbReference>
<dbReference type="Gene3D" id="1.20.58.60">
    <property type="match status" value="1"/>
</dbReference>
<dbReference type="Pfam" id="PF00435">
    <property type="entry name" value="Spectrin"/>
    <property type="match status" value="1"/>
</dbReference>
<keyword evidence="2" id="KW-0597">Phosphoprotein</keyword>
<comment type="subcellular location">
    <subcellularLocation>
        <location evidence="1">Endomembrane system</location>
    </subcellularLocation>
</comment>
<feature type="region of interest" description="Disordered" evidence="6">
    <location>
        <begin position="236"/>
        <end position="262"/>
    </location>
</feature>
<evidence type="ECO:0000256" key="3">
    <source>
        <dbReference type="ARBA" id="ARBA00022737"/>
    </source>
</evidence>
<keyword evidence="3" id="KW-0677">Repeat</keyword>
<keyword evidence="7" id="KW-0732">Signal</keyword>
<keyword evidence="9" id="KW-1185">Reference proteome</keyword>
<evidence type="ECO:0000256" key="2">
    <source>
        <dbReference type="ARBA" id="ARBA00022553"/>
    </source>
</evidence>
<name>A0ABV0MGT4_9TELE</name>
<accession>A0ABV0MGT4</accession>
<protein>
    <submittedName>
        <fullName evidence="8">Nesprin-1</fullName>
    </submittedName>
</protein>